<evidence type="ECO:0000313" key="1">
    <source>
        <dbReference type="EMBL" id="KZE79976.1"/>
    </source>
</evidence>
<dbReference type="InterPro" id="IPR049739">
    <property type="entry name" value="YraL-like"/>
</dbReference>
<dbReference type="InterPro" id="IPR009057">
    <property type="entry name" value="Homeodomain-like_sf"/>
</dbReference>
<dbReference type="PANTHER" id="PTHR37812">
    <property type="entry name" value="MU-LIKE PROPHAGE FLUMU PROTEIN C"/>
    <property type="match status" value="1"/>
</dbReference>
<dbReference type="STRING" id="1007103.GCA_000213315_02361"/>
<reference evidence="1" key="2">
    <citation type="submission" date="2016-01" db="EMBL/GenBank/DDBJ databases">
        <authorList>
            <person name="McClelland M."/>
            <person name="Jain A."/>
            <person name="Saraogi P."/>
            <person name="Mendelson R."/>
            <person name="Westerman R."/>
            <person name="SanMiguel P."/>
            <person name="Csonka L."/>
        </authorList>
    </citation>
    <scope>NUCLEOTIDE SEQUENCE</scope>
    <source>
        <strain evidence="1">M63</strain>
    </source>
</reference>
<protein>
    <submittedName>
        <fullName evidence="1">Uncharacterized protein</fullName>
    </submittedName>
</protein>
<evidence type="ECO:0000313" key="3">
    <source>
        <dbReference type="Proteomes" id="UP000076563"/>
    </source>
</evidence>
<gene>
    <name evidence="1" type="ORF">AV654_13285</name>
    <name evidence="2" type="ORF">C8Z91_00300</name>
</gene>
<dbReference type="RefSeq" id="WP_063180356.1">
    <property type="nucleotide sequence ID" value="NZ_CP121215.1"/>
</dbReference>
<dbReference type="EMBL" id="PYHP01000003">
    <property type="protein sequence ID" value="PUA41054.1"/>
    <property type="molecule type" value="Genomic_DNA"/>
</dbReference>
<dbReference type="Proteomes" id="UP000076563">
    <property type="component" value="Unassembled WGS sequence"/>
</dbReference>
<dbReference type="SUPFAM" id="SSF46689">
    <property type="entry name" value="Homeodomain-like"/>
    <property type="match status" value="1"/>
</dbReference>
<evidence type="ECO:0000313" key="2">
    <source>
        <dbReference type="EMBL" id="PUA41054.1"/>
    </source>
</evidence>
<dbReference type="PANTHER" id="PTHR37812:SF1">
    <property type="entry name" value="MU-LIKE PROPHAGE FLUMU PROTEIN C"/>
    <property type="match status" value="1"/>
</dbReference>
<reference evidence="2 4" key="3">
    <citation type="submission" date="2018-03" db="EMBL/GenBank/DDBJ databases">
        <title>Genome sequence of Paenibacillus elgii strain AC13 an antimicrobial compound producing bacteria.</title>
        <authorList>
            <person name="Kurokawa A.S."/>
            <person name="Araujo J.F."/>
            <person name="Costa R.A."/>
            <person name="Ortega D.B."/>
            <person name="Pires A.S."/>
            <person name="Pappas G.J.Jr."/>
            <person name="Franco O.L."/>
            <person name="Barreto C."/>
            <person name="Magalhaes B.S."/>
            <person name="Kruger R.H."/>
        </authorList>
    </citation>
    <scope>NUCLEOTIDE SEQUENCE [LARGE SCALE GENOMIC DNA]</scope>
    <source>
        <strain evidence="2 4">AC13</strain>
    </source>
</reference>
<dbReference type="AlphaFoldDB" id="A0A161U417"/>
<dbReference type="OrthoDB" id="9800398at2"/>
<keyword evidence="3" id="KW-1185">Reference proteome</keyword>
<dbReference type="InterPro" id="IPR052411">
    <property type="entry name" value="c-mor_Regulatory_Protein"/>
</dbReference>
<name>A0A161U417_9BACL</name>
<dbReference type="NCBIfam" id="NF040785">
    <property type="entry name" value="CD3324_fam"/>
    <property type="match status" value="1"/>
</dbReference>
<dbReference type="Proteomes" id="UP000244184">
    <property type="component" value="Unassembled WGS sequence"/>
</dbReference>
<comment type="caution">
    <text evidence="1">The sequence shown here is derived from an EMBL/GenBank/DDBJ whole genome shotgun (WGS) entry which is preliminary data.</text>
</comment>
<sequence>MKYTNAKKILPEMLIIEIQKYVQGESIYIPRQEKEHKHWGSLSGGRQWLDHRNAAIRHAFKNNSSIEQLAKDYFLSIETIKKIVYSRNKSSERH</sequence>
<accession>A0A161U417</accession>
<dbReference type="EMBL" id="LQRA01000049">
    <property type="protein sequence ID" value="KZE79976.1"/>
    <property type="molecule type" value="Genomic_DNA"/>
</dbReference>
<proteinExistence type="predicted"/>
<organism evidence="1 3">
    <name type="scientific">Paenibacillus elgii</name>
    <dbReference type="NCBI Taxonomy" id="189691"/>
    <lineage>
        <taxon>Bacteria</taxon>
        <taxon>Bacillati</taxon>
        <taxon>Bacillota</taxon>
        <taxon>Bacilli</taxon>
        <taxon>Bacillales</taxon>
        <taxon>Paenibacillaceae</taxon>
        <taxon>Paenibacillus</taxon>
    </lineage>
</organism>
<evidence type="ECO:0000313" key="4">
    <source>
        <dbReference type="Proteomes" id="UP000244184"/>
    </source>
</evidence>
<reference evidence="3" key="1">
    <citation type="submission" date="2016-01" db="EMBL/GenBank/DDBJ databases">
        <title>Draft genome of Chromobacterium sp. F49.</title>
        <authorList>
            <person name="Hong K.W."/>
        </authorList>
    </citation>
    <scope>NUCLEOTIDE SEQUENCE [LARGE SCALE GENOMIC DNA]</scope>
    <source>
        <strain evidence="3">M63</strain>
    </source>
</reference>